<dbReference type="AntiFam" id="ANF00272">
    <property type="entry name" value="Translation of CRISPR region"/>
</dbReference>
<protein>
    <submittedName>
        <fullName evidence="2">Uncharacterized protein</fullName>
    </submittedName>
</protein>
<proteinExistence type="predicted"/>
<dbReference type="AlphaFoldDB" id="A0AAQ1MBI2"/>
<name>A0AAQ1MBI2_9FIRM</name>
<evidence type="ECO:0000256" key="1">
    <source>
        <dbReference type="SAM" id="MobiDB-lite"/>
    </source>
</evidence>
<accession>A0AAQ1MBI2</accession>
<dbReference type="EMBL" id="FQVY01000001">
    <property type="protein sequence ID" value="SHF66790.1"/>
    <property type="molecule type" value="Genomic_DNA"/>
</dbReference>
<dbReference type="Proteomes" id="UP000184089">
    <property type="component" value="Unassembled WGS sequence"/>
</dbReference>
<organism evidence="2 3">
    <name type="scientific">Bittarella massiliensis</name>
    <name type="common">ex Durand et al. 2017</name>
    <dbReference type="NCBI Taxonomy" id="1720313"/>
    <lineage>
        <taxon>Bacteria</taxon>
        <taxon>Bacillati</taxon>
        <taxon>Bacillota</taxon>
        <taxon>Clostridia</taxon>
        <taxon>Eubacteriales</taxon>
        <taxon>Oscillospiraceae</taxon>
        <taxon>Bittarella (ex Durand et al. 2017)</taxon>
    </lineage>
</organism>
<reference evidence="3" key="1">
    <citation type="submission" date="2016-11" db="EMBL/GenBank/DDBJ databases">
        <authorList>
            <person name="Jaros S."/>
            <person name="Januszkiewicz K."/>
            <person name="Wedrychowicz H."/>
        </authorList>
    </citation>
    <scope>NUCLEOTIDE SEQUENCE [LARGE SCALE GENOMIC DNA]</scope>
    <source>
        <strain evidence="3">DSM 4029</strain>
    </source>
</reference>
<sequence>MFPREGGPRGASASVNPRSISIHVPARGATATASSLASPRQSFNLQRLHGVRPLPTKPPSLYQSISIHAPAGGATRRGFSTRRAAAAFGSALSSTPSARPLSPVRAPARKEGPGQIAPGPLETVGPAYFTILATSEARSSSLFSMPSPFSKRANLTMEMLPPSSFATWAVYLATVRSWSLTKGCSSRQTSL</sequence>
<evidence type="ECO:0000313" key="3">
    <source>
        <dbReference type="Proteomes" id="UP000184089"/>
    </source>
</evidence>
<evidence type="ECO:0000313" key="2">
    <source>
        <dbReference type="EMBL" id="SHF66790.1"/>
    </source>
</evidence>
<gene>
    <name evidence="2" type="ORF">SAMN05444424_0264</name>
</gene>
<feature type="region of interest" description="Disordered" evidence="1">
    <location>
        <begin position="96"/>
        <end position="119"/>
    </location>
</feature>
<comment type="caution">
    <text evidence="2">The sequence shown here is derived from an EMBL/GenBank/DDBJ whole genome shotgun (WGS) entry which is preliminary data.</text>
</comment>